<keyword evidence="3" id="KW-0521">NADP</keyword>
<dbReference type="Gene3D" id="3.40.50.720">
    <property type="entry name" value="NAD(P)-binding Rossmann-like Domain"/>
    <property type="match status" value="1"/>
</dbReference>
<comment type="subcellular location">
    <subcellularLocation>
        <location evidence="1">Cytoplasm</location>
    </subcellularLocation>
</comment>
<evidence type="ECO:0000256" key="2">
    <source>
        <dbReference type="ARBA" id="ARBA00022490"/>
    </source>
</evidence>
<sequence>MLRLNTTAQFPMSQTIAILTGASRGLGAALARGLLAPGTHLVTLARRTDDDLAALASAQGATLEQVAVDLADANAAAQVAERIFAALPRDASRYLLINNAGTVNPVANAAALTDPAAIGAAFALNVTAVMLLTACFLAATQGLAAKRQIVNISSGAGRNPTAGWSVYCATKAALDMYTRVVNAEHREHGVQAVSLAPGVVDTGMQETIRGSSVESFPALARFQDLKASGKLSSPDAVAQRILALTERDDFGQTEIDDIRHYA</sequence>
<keyword evidence="4 6" id="KW-0560">Oxidoreductase</keyword>
<dbReference type="AlphaFoldDB" id="A0A5E4VEM8"/>
<evidence type="ECO:0000313" key="6">
    <source>
        <dbReference type="EMBL" id="VVE10556.1"/>
    </source>
</evidence>
<dbReference type="InterPro" id="IPR051721">
    <property type="entry name" value="Biopterin_syn/organic_redct"/>
</dbReference>
<keyword evidence="5" id="KW-0472">Membrane</keyword>
<gene>
    <name evidence="6" type="primary">yueD</name>
    <name evidence="6" type="ORF">PCE31107_02621</name>
</gene>
<dbReference type="SUPFAM" id="SSF51735">
    <property type="entry name" value="NAD(P)-binding Rossmann-fold domains"/>
    <property type="match status" value="1"/>
</dbReference>
<reference evidence="6 7" key="1">
    <citation type="submission" date="2019-08" db="EMBL/GenBank/DDBJ databases">
        <authorList>
            <person name="Peeters C."/>
        </authorList>
    </citation>
    <scope>NUCLEOTIDE SEQUENCE [LARGE SCALE GENOMIC DNA]</scope>
    <source>
        <strain evidence="6 7">LMG 31107</strain>
    </source>
</reference>
<proteinExistence type="predicted"/>
<evidence type="ECO:0000313" key="7">
    <source>
        <dbReference type="Proteomes" id="UP000396788"/>
    </source>
</evidence>
<keyword evidence="5" id="KW-1133">Transmembrane helix</keyword>
<name>A0A5E4VEM8_9BURK</name>
<protein>
    <submittedName>
        <fullName evidence="6">Benzil reductase ((S)-benzoin forming)</fullName>
        <ecNumber evidence="6">1.1.1.320</ecNumber>
    </submittedName>
</protein>
<dbReference type="PANTHER" id="PTHR44085">
    <property type="entry name" value="SEPIAPTERIN REDUCTASE"/>
    <property type="match status" value="1"/>
</dbReference>
<dbReference type="PANTHER" id="PTHR44085:SF2">
    <property type="entry name" value="SEPIAPTERIN REDUCTASE"/>
    <property type="match status" value="1"/>
</dbReference>
<dbReference type="InterPro" id="IPR036291">
    <property type="entry name" value="NAD(P)-bd_dom_sf"/>
</dbReference>
<feature type="transmembrane region" description="Helical" evidence="5">
    <location>
        <begin position="116"/>
        <end position="139"/>
    </location>
</feature>
<dbReference type="GO" id="GO:0004757">
    <property type="term" value="F:sepiapterin reductase (NADP+) activity"/>
    <property type="evidence" value="ECO:0007669"/>
    <property type="project" value="TreeGrafter"/>
</dbReference>
<accession>A0A5E4VEM8</accession>
<dbReference type="GO" id="GO:0006729">
    <property type="term" value="P:tetrahydrobiopterin biosynthetic process"/>
    <property type="evidence" value="ECO:0007669"/>
    <property type="project" value="TreeGrafter"/>
</dbReference>
<keyword evidence="5" id="KW-0812">Transmembrane</keyword>
<dbReference type="NCBIfam" id="NF005436">
    <property type="entry name" value="PRK07023.1"/>
    <property type="match status" value="1"/>
</dbReference>
<dbReference type="EC" id="1.1.1.320" evidence="6"/>
<evidence type="ECO:0000256" key="4">
    <source>
        <dbReference type="ARBA" id="ARBA00023002"/>
    </source>
</evidence>
<organism evidence="6 7">
    <name type="scientific">Pandoraea cepalis</name>
    <dbReference type="NCBI Taxonomy" id="2508294"/>
    <lineage>
        <taxon>Bacteria</taxon>
        <taxon>Pseudomonadati</taxon>
        <taxon>Pseudomonadota</taxon>
        <taxon>Betaproteobacteria</taxon>
        <taxon>Burkholderiales</taxon>
        <taxon>Burkholderiaceae</taxon>
        <taxon>Pandoraea</taxon>
    </lineage>
</organism>
<dbReference type="Proteomes" id="UP000396788">
    <property type="component" value="Unassembled WGS sequence"/>
</dbReference>
<dbReference type="PRINTS" id="PR00081">
    <property type="entry name" value="GDHRDH"/>
</dbReference>
<dbReference type="GO" id="GO:0005737">
    <property type="term" value="C:cytoplasm"/>
    <property type="evidence" value="ECO:0007669"/>
    <property type="project" value="UniProtKB-SubCell"/>
</dbReference>
<dbReference type="InterPro" id="IPR002347">
    <property type="entry name" value="SDR_fam"/>
</dbReference>
<dbReference type="EMBL" id="CABPRY010000005">
    <property type="protein sequence ID" value="VVE10556.1"/>
    <property type="molecule type" value="Genomic_DNA"/>
</dbReference>
<dbReference type="Pfam" id="PF00106">
    <property type="entry name" value="adh_short"/>
    <property type="match status" value="1"/>
</dbReference>
<keyword evidence="2" id="KW-0963">Cytoplasm</keyword>
<evidence type="ECO:0000256" key="1">
    <source>
        <dbReference type="ARBA" id="ARBA00004496"/>
    </source>
</evidence>
<evidence type="ECO:0000256" key="5">
    <source>
        <dbReference type="SAM" id="Phobius"/>
    </source>
</evidence>
<evidence type="ECO:0000256" key="3">
    <source>
        <dbReference type="ARBA" id="ARBA00022857"/>
    </source>
</evidence>